<evidence type="ECO:0000256" key="1">
    <source>
        <dbReference type="ARBA" id="ARBA00004651"/>
    </source>
</evidence>
<evidence type="ECO:0000259" key="11">
    <source>
        <dbReference type="SMART" id="SM00014"/>
    </source>
</evidence>
<feature type="transmembrane region" description="Helical" evidence="10">
    <location>
        <begin position="115"/>
        <end position="141"/>
    </location>
</feature>
<evidence type="ECO:0000256" key="8">
    <source>
        <dbReference type="ARBA" id="ARBA00032707"/>
    </source>
</evidence>
<feature type="domain" description="Phosphatidic acid phosphatase type 2/haloperoxidase" evidence="11">
    <location>
        <begin position="63"/>
        <end position="172"/>
    </location>
</feature>
<keyword evidence="7 10" id="KW-0472">Membrane</keyword>
<dbReference type="RefSeq" id="WP_205158913.1">
    <property type="nucleotide sequence ID" value="NZ_JAFEUM010000005.1"/>
</dbReference>
<name>A0ABS2HJT2_9VIBR</name>
<dbReference type="InterPro" id="IPR000326">
    <property type="entry name" value="PAP2/HPO"/>
</dbReference>
<dbReference type="Gene3D" id="1.20.144.10">
    <property type="entry name" value="Phosphatidic acid phosphatase type 2/haloperoxidase"/>
    <property type="match status" value="1"/>
</dbReference>
<dbReference type="Proteomes" id="UP000809621">
    <property type="component" value="Unassembled WGS sequence"/>
</dbReference>
<keyword evidence="13" id="KW-1185">Reference proteome</keyword>
<evidence type="ECO:0000256" key="10">
    <source>
        <dbReference type="SAM" id="Phobius"/>
    </source>
</evidence>
<sequence>MLLQPIARIAQFDLNFSILCLDHRFSIEVAKVCRWISRTGDGPLYVVLAMALLWLRPTLGWSFLCAGLLAFAIELPIYWLTKNAVRRRRPAELTRVIPAFITPSDRYSLPSGHSAAAMVMATLIAYFFPAFAVVALLWAMAVGLSRILLGVHFLSDVIVGMLLGAASANAALLMVS</sequence>
<dbReference type="EMBL" id="JAFEUM010000005">
    <property type="protein sequence ID" value="MBM7037376.1"/>
    <property type="molecule type" value="Genomic_DNA"/>
</dbReference>
<feature type="transmembrane region" description="Helical" evidence="10">
    <location>
        <begin position="153"/>
        <end position="175"/>
    </location>
</feature>
<keyword evidence="3" id="KW-1003">Cell membrane</keyword>
<proteinExistence type="predicted"/>
<dbReference type="EC" id="3.6.1.27" evidence="2"/>
<evidence type="ECO:0000256" key="5">
    <source>
        <dbReference type="ARBA" id="ARBA00022801"/>
    </source>
</evidence>
<comment type="caution">
    <text evidence="12">The sequence shown here is derived from an EMBL/GenBank/DDBJ whole genome shotgun (WGS) entry which is preliminary data.</text>
</comment>
<protein>
    <recommendedName>
        <fullName evidence="2">undecaprenyl-diphosphate phosphatase</fullName>
        <ecNumber evidence="2">3.6.1.27</ecNumber>
    </recommendedName>
    <alternativeName>
        <fullName evidence="8">Undecaprenyl pyrophosphate phosphatase</fullName>
    </alternativeName>
</protein>
<evidence type="ECO:0000256" key="2">
    <source>
        <dbReference type="ARBA" id="ARBA00012374"/>
    </source>
</evidence>
<dbReference type="InterPro" id="IPR036938">
    <property type="entry name" value="PAP2/HPO_sf"/>
</dbReference>
<dbReference type="PANTHER" id="PTHR14969:SF62">
    <property type="entry name" value="DECAPRENYLPHOSPHORYL-5-PHOSPHORIBOSE PHOSPHATASE RV3807C-RELATED"/>
    <property type="match status" value="1"/>
</dbReference>
<comment type="catalytic activity">
    <reaction evidence="9">
        <text>di-trans,octa-cis-undecaprenyl diphosphate + H2O = di-trans,octa-cis-undecaprenyl phosphate + phosphate + H(+)</text>
        <dbReference type="Rhea" id="RHEA:28094"/>
        <dbReference type="ChEBI" id="CHEBI:15377"/>
        <dbReference type="ChEBI" id="CHEBI:15378"/>
        <dbReference type="ChEBI" id="CHEBI:43474"/>
        <dbReference type="ChEBI" id="CHEBI:58405"/>
        <dbReference type="ChEBI" id="CHEBI:60392"/>
        <dbReference type="EC" id="3.6.1.27"/>
    </reaction>
</comment>
<feature type="transmembrane region" description="Helical" evidence="10">
    <location>
        <begin position="61"/>
        <end position="80"/>
    </location>
</feature>
<organism evidence="12 13">
    <name type="scientific">Vibrio ulleungensis</name>
    <dbReference type="NCBI Taxonomy" id="2807619"/>
    <lineage>
        <taxon>Bacteria</taxon>
        <taxon>Pseudomonadati</taxon>
        <taxon>Pseudomonadota</taxon>
        <taxon>Gammaproteobacteria</taxon>
        <taxon>Vibrionales</taxon>
        <taxon>Vibrionaceae</taxon>
        <taxon>Vibrio</taxon>
    </lineage>
</organism>
<evidence type="ECO:0000256" key="4">
    <source>
        <dbReference type="ARBA" id="ARBA00022692"/>
    </source>
</evidence>
<accession>A0ABS2HJT2</accession>
<dbReference type="SUPFAM" id="SSF48317">
    <property type="entry name" value="Acid phosphatase/Vanadium-dependent haloperoxidase"/>
    <property type="match status" value="1"/>
</dbReference>
<dbReference type="Pfam" id="PF01569">
    <property type="entry name" value="PAP2"/>
    <property type="match status" value="1"/>
</dbReference>
<evidence type="ECO:0000313" key="13">
    <source>
        <dbReference type="Proteomes" id="UP000809621"/>
    </source>
</evidence>
<evidence type="ECO:0000256" key="3">
    <source>
        <dbReference type="ARBA" id="ARBA00022475"/>
    </source>
</evidence>
<evidence type="ECO:0000313" key="12">
    <source>
        <dbReference type="EMBL" id="MBM7037376.1"/>
    </source>
</evidence>
<comment type="subcellular location">
    <subcellularLocation>
        <location evidence="1">Cell membrane</location>
        <topology evidence="1">Multi-pass membrane protein</topology>
    </subcellularLocation>
</comment>
<evidence type="ECO:0000256" key="6">
    <source>
        <dbReference type="ARBA" id="ARBA00022989"/>
    </source>
</evidence>
<dbReference type="PANTHER" id="PTHR14969">
    <property type="entry name" value="SPHINGOSINE-1-PHOSPHATE PHOSPHOHYDROLASE"/>
    <property type="match status" value="1"/>
</dbReference>
<gene>
    <name evidence="12" type="ORF">JQC93_13255</name>
</gene>
<dbReference type="SMART" id="SM00014">
    <property type="entry name" value="acidPPc"/>
    <property type="match status" value="1"/>
</dbReference>
<evidence type="ECO:0000256" key="7">
    <source>
        <dbReference type="ARBA" id="ARBA00023136"/>
    </source>
</evidence>
<keyword evidence="6 10" id="KW-1133">Transmembrane helix</keyword>
<keyword evidence="4 10" id="KW-0812">Transmembrane</keyword>
<reference evidence="12 13" key="1">
    <citation type="submission" date="2021-02" db="EMBL/GenBank/DDBJ databases">
        <authorList>
            <person name="Park J.-S."/>
        </authorList>
    </citation>
    <scope>NUCLEOTIDE SEQUENCE [LARGE SCALE GENOMIC DNA]</scope>
    <source>
        <strain evidence="12 13">188UL20-2</strain>
    </source>
</reference>
<evidence type="ECO:0000256" key="9">
    <source>
        <dbReference type="ARBA" id="ARBA00047594"/>
    </source>
</evidence>
<keyword evidence="5" id="KW-0378">Hydrolase</keyword>